<reference evidence="1" key="1">
    <citation type="submission" date="2020-04" db="EMBL/GenBank/DDBJ databases">
        <authorList>
            <person name="Alioto T."/>
            <person name="Alioto T."/>
            <person name="Gomez Garrido J."/>
        </authorList>
    </citation>
    <scope>NUCLEOTIDE SEQUENCE</scope>
    <source>
        <strain evidence="1">A484AB</strain>
    </source>
</reference>
<accession>A0A6S7GFD3</accession>
<sequence>MFMVAEDRIGRFFKVPQMLDFNAANRSVCVDLSHKRKTINCKKPTGFKAITTVSDSPFDDLIIDNVQSNFLSCSGGFDRLRGGKASDTYVVKRTFPDYCSVR</sequence>
<proteinExistence type="predicted"/>
<dbReference type="Proteomes" id="UP001152795">
    <property type="component" value="Unassembled WGS sequence"/>
</dbReference>
<evidence type="ECO:0000313" key="2">
    <source>
        <dbReference type="Proteomes" id="UP001152795"/>
    </source>
</evidence>
<dbReference type="AlphaFoldDB" id="A0A6S7GFD3"/>
<organism evidence="1 2">
    <name type="scientific">Paramuricea clavata</name>
    <name type="common">Red gorgonian</name>
    <name type="synonym">Violescent sea-whip</name>
    <dbReference type="NCBI Taxonomy" id="317549"/>
    <lineage>
        <taxon>Eukaryota</taxon>
        <taxon>Metazoa</taxon>
        <taxon>Cnidaria</taxon>
        <taxon>Anthozoa</taxon>
        <taxon>Octocorallia</taxon>
        <taxon>Malacalcyonacea</taxon>
        <taxon>Plexauridae</taxon>
        <taxon>Paramuricea</taxon>
    </lineage>
</organism>
<protein>
    <submittedName>
        <fullName evidence="1">Uncharacterized protein</fullName>
    </submittedName>
</protein>
<name>A0A6S7GFD3_PARCT</name>
<dbReference type="EMBL" id="CACRXK020001273">
    <property type="protein sequence ID" value="CAB3988059.1"/>
    <property type="molecule type" value="Genomic_DNA"/>
</dbReference>
<gene>
    <name evidence="1" type="ORF">PACLA_8A052959</name>
</gene>
<evidence type="ECO:0000313" key="1">
    <source>
        <dbReference type="EMBL" id="CAB3988059.1"/>
    </source>
</evidence>
<comment type="caution">
    <text evidence="1">The sequence shown here is derived from an EMBL/GenBank/DDBJ whole genome shotgun (WGS) entry which is preliminary data.</text>
</comment>
<keyword evidence="2" id="KW-1185">Reference proteome</keyword>